<dbReference type="EMBL" id="CM010722">
    <property type="protein sequence ID" value="RZC73238.1"/>
    <property type="molecule type" value="Genomic_DNA"/>
</dbReference>
<sequence length="105" mass="11731">MIFWGIELKKGKTVTQTFPKAKGRLRVTKAFLGRDPRTHLNARILIECSGGGQPPTVICSLEKPNNCTSPLDIEFGEDDGEVHFSVYGCNFKEETVHLSGYFIDQ</sequence>
<organism evidence="2 3">
    <name type="scientific">Papaver somniferum</name>
    <name type="common">Opium poppy</name>
    <dbReference type="NCBI Taxonomy" id="3469"/>
    <lineage>
        <taxon>Eukaryota</taxon>
        <taxon>Viridiplantae</taxon>
        <taxon>Streptophyta</taxon>
        <taxon>Embryophyta</taxon>
        <taxon>Tracheophyta</taxon>
        <taxon>Spermatophyta</taxon>
        <taxon>Magnoliopsida</taxon>
        <taxon>Ranunculales</taxon>
        <taxon>Papaveraceae</taxon>
        <taxon>Papaveroideae</taxon>
        <taxon>Papaver</taxon>
    </lineage>
</organism>
<evidence type="ECO:0000313" key="2">
    <source>
        <dbReference type="EMBL" id="RZC73238.1"/>
    </source>
</evidence>
<dbReference type="Pfam" id="PF17800">
    <property type="entry name" value="NPL"/>
    <property type="match status" value="1"/>
</dbReference>
<proteinExistence type="predicted"/>
<accession>A0A4Y7KMA5</accession>
<dbReference type="OrthoDB" id="1865253at2759"/>
<keyword evidence="3" id="KW-1185">Reference proteome</keyword>
<dbReference type="InterPro" id="IPR041232">
    <property type="entry name" value="NPL"/>
</dbReference>
<evidence type="ECO:0000313" key="3">
    <source>
        <dbReference type="Proteomes" id="UP000316621"/>
    </source>
</evidence>
<dbReference type="Gramene" id="RZC73238">
    <property type="protein sequence ID" value="RZC73238"/>
    <property type="gene ID" value="C5167_048718"/>
</dbReference>
<name>A0A4Y7KMA5_PAPSO</name>
<dbReference type="STRING" id="3469.A0A4Y7KMA5"/>
<gene>
    <name evidence="2" type="ORF">C5167_048718</name>
</gene>
<dbReference type="Proteomes" id="UP000316621">
    <property type="component" value="Chromosome 8"/>
</dbReference>
<reference evidence="2 3" key="1">
    <citation type="journal article" date="2018" name="Science">
        <title>The opium poppy genome and morphinan production.</title>
        <authorList>
            <person name="Guo L."/>
            <person name="Winzer T."/>
            <person name="Yang X."/>
            <person name="Li Y."/>
            <person name="Ning Z."/>
            <person name="He Z."/>
            <person name="Teodor R."/>
            <person name="Lu Y."/>
            <person name="Bowser T.A."/>
            <person name="Graham I.A."/>
            <person name="Ye K."/>
        </authorList>
    </citation>
    <scope>NUCLEOTIDE SEQUENCE [LARGE SCALE GENOMIC DNA]</scope>
    <source>
        <strain evidence="3">cv. HN1</strain>
        <tissue evidence="2">Leaves</tissue>
    </source>
</reference>
<protein>
    <recommendedName>
        <fullName evidence="1">Nucleoplasmin-like domain-containing protein</fullName>
    </recommendedName>
</protein>
<evidence type="ECO:0000259" key="1">
    <source>
        <dbReference type="Pfam" id="PF17800"/>
    </source>
</evidence>
<dbReference type="Gene3D" id="2.60.120.340">
    <property type="entry name" value="Nucleoplasmin core domain"/>
    <property type="match status" value="1"/>
</dbReference>
<dbReference type="AlphaFoldDB" id="A0A4Y7KMA5"/>
<feature type="domain" description="Nucleoplasmin-like" evidence="1">
    <location>
        <begin position="3"/>
        <end position="103"/>
    </location>
</feature>